<name>A0A9Y2MSJ2_9PSEU</name>
<dbReference type="EMBL" id="CP127294">
    <property type="protein sequence ID" value="WIX76691.1"/>
    <property type="molecule type" value="Genomic_DNA"/>
</dbReference>
<reference evidence="4 5" key="1">
    <citation type="submission" date="2023-06" db="EMBL/GenBank/DDBJ databases">
        <authorList>
            <person name="Oyuntsetseg B."/>
            <person name="Kim S.B."/>
        </authorList>
    </citation>
    <scope>NUCLEOTIDE SEQUENCE [LARGE SCALE GENOMIC DNA]</scope>
    <source>
        <strain evidence="4 5">2-15</strain>
    </source>
</reference>
<evidence type="ECO:0000313" key="5">
    <source>
        <dbReference type="Proteomes" id="UP001236014"/>
    </source>
</evidence>
<keyword evidence="5" id="KW-1185">Reference proteome</keyword>
<evidence type="ECO:0000256" key="2">
    <source>
        <dbReference type="RuleBase" id="RU003749"/>
    </source>
</evidence>
<dbReference type="PANTHER" id="PTHR33495:SF2">
    <property type="entry name" value="ANTI-SIGMA FACTOR ANTAGONIST TM_1081-RELATED"/>
    <property type="match status" value="1"/>
</dbReference>
<sequence>MQPSDPVSADHVERVSATPAAEVALRHTGEDVVIAACGEFDAVTSPRLRETVHHALAEKPSTLVLDLTETVFFSSVAISVLVDAVLTAGDRTVIRLVVPRRVRRTLSMLGMDHYFDYYETAEDALTARLR</sequence>
<comment type="similarity">
    <text evidence="1 2">Belongs to the anti-sigma-factor antagonist family.</text>
</comment>
<dbReference type="CDD" id="cd07043">
    <property type="entry name" value="STAS_anti-anti-sigma_factors"/>
    <property type="match status" value="1"/>
</dbReference>
<dbReference type="KEGG" id="acab:QRX50_35335"/>
<protein>
    <recommendedName>
        <fullName evidence="2">Anti-sigma factor antagonist</fullName>
    </recommendedName>
</protein>
<dbReference type="PROSITE" id="PS50801">
    <property type="entry name" value="STAS"/>
    <property type="match status" value="1"/>
</dbReference>
<dbReference type="InterPro" id="IPR002645">
    <property type="entry name" value="STAS_dom"/>
</dbReference>
<evidence type="ECO:0000259" key="3">
    <source>
        <dbReference type="PROSITE" id="PS50801"/>
    </source>
</evidence>
<feature type="domain" description="STAS" evidence="3">
    <location>
        <begin position="21"/>
        <end position="128"/>
    </location>
</feature>
<dbReference type="Gene3D" id="3.30.750.24">
    <property type="entry name" value="STAS domain"/>
    <property type="match status" value="1"/>
</dbReference>
<gene>
    <name evidence="4" type="ORF">QRX50_35335</name>
</gene>
<dbReference type="InterPro" id="IPR036513">
    <property type="entry name" value="STAS_dom_sf"/>
</dbReference>
<proteinExistence type="inferred from homology"/>
<organism evidence="4 5">
    <name type="scientific">Amycolatopsis carbonis</name>
    <dbReference type="NCBI Taxonomy" id="715471"/>
    <lineage>
        <taxon>Bacteria</taxon>
        <taxon>Bacillati</taxon>
        <taxon>Actinomycetota</taxon>
        <taxon>Actinomycetes</taxon>
        <taxon>Pseudonocardiales</taxon>
        <taxon>Pseudonocardiaceae</taxon>
        <taxon>Amycolatopsis</taxon>
    </lineage>
</organism>
<dbReference type="NCBIfam" id="TIGR00377">
    <property type="entry name" value="ant_ant_sig"/>
    <property type="match status" value="1"/>
</dbReference>
<dbReference type="SUPFAM" id="SSF52091">
    <property type="entry name" value="SpoIIaa-like"/>
    <property type="match status" value="1"/>
</dbReference>
<evidence type="ECO:0000313" key="4">
    <source>
        <dbReference type="EMBL" id="WIX76691.1"/>
    </source>
</evidence>
<dbReference type="Proteomes" id="UP001236014">
    <property type="component" value="Chromosome"/>
</dbReference>
<dbReference type="RefSeq" id="WP_285967439.1">
    <property type="nucleotide sequence ID" value="NZ_CP127294.1"/>
</dbReference>
<evidence type="ECO:0000256" key="1">
    <source>
        <dbReference type="ARBA" id="ARBA00009013"/>
    </source>
</evidence>
<dbReference type="InterPro" id="IPR003658">
    <property type="entry name" value="Anti-sigma_ant"/>
</dbReference>
<dbReference type="Pfam" id="PF01740">
    <property type="entry name" value="STAS"/>
    <property type="match status" value="1"/>
</dbReference>
<accession>A0A9Y2MSJ2</accession>
<dbReference type="GO" id="GO:0043856">
    <property type="term" value="F:anti-sigma factor antagonist activity"/>
    <property type="evidence" value="ECO:0007669"/>
    <property type="project" value="InterPro"/>
</dbReference>
<dbReference type="AlphaFoldDB" id="A0A9Y2MSJ2"/>
<dbReference type="PANTHER" id="PTHR33495">
    <property type="entry name" value="ANTI-SIGMA FACTOR ANTAGONIST TM_1081-RELATED-RELATED"/>
    <property type="match status" value="1"/>
</dbReference>